<dbReference type="EMBL" id="BAAALS010000063">
    <property type="protein sequence ID" value="GAA1778497.1"/>
    <property type="molecule type" value="Genomic_DNA"/>
</dbReference>
<keyword evidence="3" id="KW-1185">Reference proteome</keyword>
<dbReference type="InterPro" id="IPR036388">
    <property type="entry name" value="WH-like_DNA-bd_sf"/>
</dbReference>
<dbReference type="SUPFAM" id="SSF46894">
    <property type="entry name" value="C-terminal effector domain of the bipartite response regulators"/>
    <property type="match status" value="1"/>
</dbReference>
<dbReference type="PANTHER" id="PTHR43214">
    <property type="entry name" value="TWO-COMPONENT RESPONSE REGULATOR"/>
    <property type="match status" value="1"/>
</dbReference>
<evidence type="ECO:0000313" key="2">
    <source>
        <dbReference type="EMBL" id="GAA1778497.1"/>
    </source>
</evidence>
<dbReference type="Proteomes" id="UP001500655">
    <property type="component" value="Unassembled WGS sequence"/>
</dbReference>
<dbReference type="InterPro" id="IPR039420">
    <property type="entry name" value="WalR-like"/>
</dbReference>
<dbReference type="RefSeq" id="WP_344088854.1">
    <property type="nucleotide sequence ID" value="NZ_BAAALS010000063.1"/>
</dbReference>
<evidence type="ECO:0000256" key="1">
    <source>
        <dbReference type="ARBA" id="ARBA00023125"/>
    </source>
</evidence>
<gene>
    <name evidence="2" type="ORF">GCM10009681_56700</name>
</gene>
<accession>A0ABP4XEK4</accession>
<dbReference type="InterPro" id="IPR016032">
    <property type="entry name" value="Sig_transdc_resp-reg_C-effctor"/>
</dbReference>
<dbReference type="InterPro" id="IPR011006">
    <property type="entry name" value="CheY-like_superfamily"/>
</dbReference>
<name>A0ABP4XEK4_9ACTN</name>
<sequence length="180" mass="19053">MVLSAAGHVAETPSDLVGWADGQTCSLVLLTLAGDSEWRLLARLHDAHPMLPLIALMDAGSVEQGVLAVRAGARSVLPRSTAGDTLQRTVAATMDGQAVLPADVVARLAATVSTGSLHVTPPDRISWLRQLASGMTVAQLADRVGYSERAMFRLLAAMYADIGARNRVEAIMLARDKGWI</sequence>
<comment type="caution">
    <text evidence="2">The sequence shown here is derived from an EMBL/GenBank/DDBJ whole genome shotgun (WGS) entry which is preliminary data.</text>
</comment>
<dbReference type="Gene3D" id="3.40.50.2300">
    <property type="match status" value="1"/>
</dbReference>
<reference evidence="3" key="1">
    <citation type="journal article" date="2019" name="Int. J. Syst. Evol. Microbiol.">
        <title>The Global Catalogue of Microorganisms (GCM) 10K type strain sequencing project: providing services to taxonomists for standard genome sequencing and annotation.</title>
        <authorList>
            <consortium name="The Broad Institute Genomics Platform"/>
            <consortium name="The Broad Institute Genome Sequencing Center for Infectious Disease"/>
            <person name="Wu L."/>
            <person name="Ma J."/>
        </authorList>
    </citation>
    <scope>NUCLEOTIDE SEQUENCE [LARGE SCALE GENOMIC DNA]</scope>
    <source>
        <strain evidence="3">JCM 13249</strain>
    </source>
</reference>
<dbReference type="SUPFAM" id="SSF52172">
    <property type="entry name" value="CheY-like"/>
    <property type="match status" value="1"/>
</dbReference>
<evidence type="ECO:0000313" key="3">
    <source>
        <dbReference type="Proteomes" id="UP001500655"/>
    </source>
</evidence>
<proteinExistence type="predicted"/>
<keyword evidence="1" id="KW-0238">DNA-binding</keyword>
<dbReference type="Gene3D" id="1.10.10.10">
    <property type="entry name" value="Winged helix-like DNA-binding domain superfamily/Winged helix DNA-binding domain"/>
    <property type="match status" value="1"/>
</dbReference>
<protein>
    <submittedName>
        <fullName evidence="2">Uncharacterized protein</fullName>
    </submittedName>
</protein>
<dbReference type="PANTHER" id="PTHR43214:SF42">
    <property type="entry name" value="TRANSCRIPTIONAL REGULATORY PROTEIN DESR"/>
    <property type="match status" value="1"/>
</dbReference>
<organism evidence="2 3">
    <name type="scientific">Luedemannella helvata</name>
    <dbReference type="NCBI Taxonomy" id="349315"/>
    <lineage>
        <taxon>Bacteria</taxon>
        <taxon>Bacillati</taxon>
        <taxon>Actinomycetota</taxon>
        <taxon>Actinomycetes</taxon>
        <taxon>Micromonosporales</taxon>
        <taxon>Micromonosporaceae</taxon>
        <taxon>Luedemannella</taxon>
    </lineage>
</organism>